<keyword evidence="5" id="KW-1185">Reference proteome</keyword>
<evidence type="ECO:0000313" key="5">
    <source>
        <dbReference type="Proteomes" id="UP001596020"/>
    </source>
</evidence>
<accession>A0ABV9K616</accession>
<evidence type="ECO:0000256" key="3">
    <source>
        <dbReference type="ARBA" id="ARBA00022807"/>
    </source>
</evidence>
<comment type="caution">
    <text evidence="4">The sequence shown here is derived from an EMBL/GenBank/DDBJ whole genome shotgun (WGS) entry which is preliminary data.</text>
</comment>
<evidence type="ECO:0000256" key="1">
    <source>
        <dbReference type="ARBA" id="ARBA00006067"/>
    </source>
</evidence>
<dbReference type="Proteomes" id="UP001596020">
    <property type="component" value="Unassembled WGS sequence"/>
</dbReference>
<dbReference type="EMBL" id="JBHSGO010000049">
    <property type="protein sequence ID" value="MFC4665610.1"/>
    <property type="molecule type" value="Genomic_DNA"/>
</dbReference>
<proteinExistence type="inferred from homology"/>
<keyword evidence="2" id="KW-0645">Protease</keyword>
<dbReference type="Gene3D" id="2.60.40.10">
    <property type="entry name" value="Immunoglobulins"/>
    <property type="match status" value="1"/>
</dbReference>
<name>A0ABV9K616_9PORP</name>
<organism evidence="4 5">
    <name type="scientific">Falsiporphyromonas endometrii</name>
    <dbReference type="NCBI Taxonomy" id="1387297"/>
    <lineage>
        <taxon>Bacteria</taxon>
        <taxon>Pseudomonadati</taxon>
        <taxon>Bacteroidota</taxon>
        <taxon>Bacteroidia</taxon>
        <taxon>Bacteroidales</taxon>
        <taxon>Porphyromonadaceae</taxon>
        <taxon>Falsiporphyromonas</taxon>
    </lineage>
</organism>
<reference evidence="5" key="1">
    <citation type="journal article" date="2019" name="Int. J. Syst. Evol. Microbiol.">
        <title>The Global Catalogue of Microorganisms (GCM) 10K type strain sequencing project: providing services to taxonomists for standard genome sequencing and annotation.</title>
        <authorList>
            <consortium name="The Broad Institute Genomics Platform"/>
            <consortium name="The Broad Institute Genome Sequencing Center for Infectious Disease"/>
            <person name="Wu L."/>
            <person name="Ma J."/>
        </authorList>
    </citation>
    <scope>NUCLEOTIDE SEQUENCE [LARGE SCALE GENOMIC DNA]</scope>
    <source>
        <strain evidence="5">CGMCC 4.7357</strain>
    </source>
</reference>
<dbReference type="PROSITE" id="PS51257">
    <property type="entry name" value="PROKAR_LIPOPROTEIN"/>
    <property type="match status" value="1"/>
</dbReference>
<dbReference type="InterPro" id="IPR013783">
    <property type="entry name" value="Ig-like_fold"/>
</dbReference>
<gene>
    <name evidence="4" type="ORF">ACFO3G_03120</name>
</gene>
<comment type="similarity">
    <text evidence="1">Belongs to the peptidase C25 family.</text>
</comment>
<keyword evidence="3" id="KW-0788">Thiol protease</keyword>
<evidence type="ECO:0000313" key="4">
    <source>
        <dbReference type="EMBL" id="MFC4665610.1"/>
    </source>
</evidence>
<sequence>MFSKMIHSRLWPVGLTLFSALVSCLIGANQLSAQSKAYIGFSYPKTVNSQVSMAFNTPNTLVQVQSQIPAEMIKGLKGCQILGLRFACAEFKDEVKTSLRSNKYKRISGSIAKLHTTNDWNEALFKAPLAIDNLEEAEEGYYYMGYDFICRDPQKDIVMLDPTGSLPGSFWICLEGQWMDATQMSYNSLPIQLVVSGPDNLLGNMAILNRIALKSVMKLNSQPDIPLEIRNPGLNPIKSVTLQIRIGEETKSYKLHLSKPLLAKSSKIEILHPQIDVDLKKYESLHSIEIGVKVVEVNDVHNPLAYEAVKKVTLLRSDPIVRRPLVELFSNEECTGCPRGHRVVEAALEKAAQYRPILINHHSGSSTDFLTADGEVYLNRFFLGGGFSPSLFIDRNMDNYSLTSVSQRRGITQVNSVENILAALQETMEMPAYATIDLQTGTSSDGMIELRAEGVISPDKPKDLAPYITICMIQNGIKARNQRGLSSSENKSYLHNEAVRYYVTAPEGELLNVDASGKYIYQKSFRLPSDLLNGLAPVVPKNTAFVAFVHFYDPQNLNNNGILNATETPYSFFPLSMEKVSYAPRLHITDGVIDPIIGAEVYVFRMDGVMLNPLHKLPKGEYIVKVVSSDGIAMHKVII</sequence>
<keyword evidence="3" id="KW-0378">Hydrolase</keyword>
<protein>
    <submittedName>
        <fullName evidence="4">Uncharacterized protein</fullName>
    </submittedName>
</protein>
<evidence type="ECO:0000256" key="2">
    <source>
        <dbReference type="ARBA" id="ARBA00022670"/>
    </source>
</evidence>